<gene>
    <name evidence="1" type="ORF">GCM10007901_33330</name>
</gene>
<protein>
    <recommendedName>
        <fullName evidence="3">GNAT family N-acetyltransferase</fullName>
    </recommendedName>
</protein>
<keyword evidence="2" id="KW-1185">Reference proteome</keyword>
<accession>A0ABQ5XSD9</accession>
<dbReference type="Gene3D" id="3.40.630.30">
    <property type="match status" value="1"/>
</dbReference>
<reference evidence="2" key="1">
    <citation type="journal article" date="2019" name="Int. J. Syst. Evol. Microbiol.">
        <title>The Global Catalogue of Microorganisms (GCM) 10K type strain sequencing project: providing services to taxonomists for standard genome sequencing and annotation.</title>
        <authorList>
            <consortium name="The Broad Institute Genomics Platform"/>
            <consortium name="The Broad Institute Genome Sequencing Center for Infectious Disease"/>
            <person name="Wu L."/>
            <person name="Ma J."/>
        </authorList>
    </citation>
    <scope>NUCLEOTIDE SEQUENCE [LARGE SCALE GENOMIC DNA]</scope>
    <source>
        <strain evidence="2">NBRC 111980</strain>
    </source>
</reference>
<evidence type="ECO:0000313" key="1">
    <source>
        <dbReference type="EMBL" id="GLQ94381.1"/>
    </source>
</evidence>
<evidence type="ECO:0000313" key="2">
    <source>
        <dbReference type="Proteomes" id="UP001156670"/>
    </source>
</evidence>
<dbReference type="SUPFAM" id="SSF55729">
    <property type="entry name" value="Acyl-CoA N-acyltransferases (Nat)"/>
    <property type="match status" value="1"/>
</dbReference>
<organism evidence="1 2">
    <name type="scientific">Dyella acidisoli</name>
    <dbReference type="NCBI Taxonomy" id="1867834"/>
    <lineage>
        <taxon>Bacteria</taxon>
        <taxon>Pseudomonadati</taxon>
        <taxon>Pseudomonadota</taxon>
        <taxon>Gammaproteobacteria</taxon>
        <taxon>Lysobacterales</taxon>
        <taxon>Rhodanobacteraceae</taxon>
        <taxon>Dyella</taxon>
    </lineage>
</organism>
<evidence type="ECO:0008006" key="3">
    <source>
        <dbReference type="Google" id="ProtNLM"/>
    </source>
</evidence>
<comment type="caution">
    <text evidence="1">The sequence shown here is derived from an EMBL/GenBank/DDBJ whole genome shotgun (WGS) entry which is preliminary data.</text>
</comment>
<sequence>MRVWKDFPQSYATELSSVPGNMFPMISYPGTLVSLPNANREAYLTSLKSRYRHGLKKKLKNSTAICLEADILQRPNGPIMDEIFELFWKTYEKGKTKFEKLNRRFFDLMASHHQSYFVVLRDRNTNKIVAFMLCFHMGKHAINKFIGIDYSQPKEWFLYYRLWDAAVQFVASLGGESIQSGQTGYTAKLKLGHKLVPLYNYVSHKNPIVHWIYSIVARNISWDTLNEDLALYLQAHPDEKVSCSA</sequence>
<dbReference type="InterPro" id="IPR016181">
    <property type="entry name" value="Acyl_CoA_acyltransferase"/>
</dbReference>
<proteinExistence type="predicted"/>
<dbReference type="Proteomes" id="UP001156670">
    <property type="component" value="Unassembled WGS sequence"/>
</dbReference>
<dbReference type="EMBL" id="BSOB01000046">
    <property type="protein sequence ID" value="GLQ94381.1"/>
    <property type="molecule type" value="Genomic_DNA"/>
</dbReference>
<name>A0ABQ5XSD9_9GAMM</name>